<dbReference type="InterPro" id="IPR043143">
    <property type="entry name" value="Mal/L-sulf/L-lact_DH-like_NADP"/>
</dbReference>
<name>A0ABV3EKD6_9ACTN</name>
<reference evidence="3 4" key="1">
    <citation type="submission" date="2024-06" db="EMBL/GenBank/DDBJ databases">
        <title>The Natural Products Discovery Center: Release of the First 8490 Sequenced Strains for Exploring Actinobacteria Biosynthetic Diversity.</title>
        <authorList>
            <person name="Kalkreuter E."/>
            <person name="Kautsar S.A."/>
            <person name="Yang D."/>
            <person name="Bader C.D."/>
            <person name="Teijaro C.N."/>
            <person name="Fluegel L."/>
            <person name="Davis C.M."/>
            <person name="Simpson J.R."/>
            <person name="Lauterbach L."/>
            <person name="Steele A.D."/>
            <person name="Gui C."/>
            <person name="Meng S."/>
            <person name="Li G."/>
            <person name="Viehrig K."/>
            <person name="Ye F."/>
            <person name="Su P."/>
            <person name="Kiefer A.F."/>
            <person name="Nichols A."/>
            <person name="Cepeda A.J."/>
            <person name="Yan W."/>
            <person name="Fan B."/>
            <person name="Jiang Y."/>
            <person name="Adhikari A."/>
            <person name="Zheng C.-J."/>
            <person name="Schuster L."/>
            <person name="Cowan T.M."/>
            <person name="Smanski M.J."/>
            <person name="Chevrette M.G."/>
            <person name="De Carvalho L.P.S."/>
            <person name="Shen B."/>
        </authorList>
    </citation>
    <scope>NUCLEOTIDE SEQUENCE [LARGE SCALE GENOMIC DNA]</scope>
    <source>
        <strain evidence="3 4">NPDC048117</strain>
    </source>
</reference>
<dbReference type="RefSeq" id="WP_166027716.1">
    <property type="nucleotide sequence ID" value="NZ_JBEZNA010000007.1"/>
</dbReference>
<comment type="caution">
    <text evidence="3">The sequence shown here is derived from an EMBL/GenBank/DDBJ whole genome shotgun (WGS) entry which is preliminary data.</text>
</comment>
<evidence type="ECO:0000313" key="4">
    <source>
        <dbReference type="Proteomes" id="UP001551584"/>
    </source>
</evidence>
<proteinExistence type="inferred from homology"/>
<keyword evidence="4" id="KW-1185">Reference proteome</keyword>
<dbReference type="Gene3D" id="3.30.1370.60">
    <property type="entry name" value="Hypothetical oxidoreductase yiak, domain 2"/>
    <property type="match status" value="1"/>
</dbReference>
<dbReference type="PANTHER" id="PTHR11091:SF0">
    <property type="entry name" value="MALATE DEHYDROGENASE"/>
    <property type="match status" value="1"/>
</dbReference>
<sequence>MTVRVPLAELTAFVRDVLTECGLDATSARTAADVITYADAHGFTTHGTNGLVNIYAPRLLDGRIAAGAAPHVVQETLGAALLDGDRGLGLVTMDLAMDIAMDKARTTGIGMVAVRNSTHFGSAGYYTQKAAAAGLIGLAMTNCGAQGVAPPLGGTVRMLGTNPLSAAVPVTRGAPFVLDMSTTVVATGKIKAAHREGQEVPREWLVRHDGTPTTDPAAFMAEEADVAWLGGPAETGGAKGFGLALLVDLLCGPLAGAAYGPRPGVLKGEPAADDNVGHTAIVIDPSAFGSARAIAAENRTLLDTVAGSPAAAYATRGVTYPGAPEAERYERSLREGVELPGPVAEGLAALAGRLSVTAPGALSGQDLRVAA</sequence>
<accession>A0ABV3EKD6</accession>
<keyword evidence="2" id="KW-0560">Oxidoreductase</keyword>
<dbReference type="InterPro" id="IPR043144">
    <property type="entry name" value="Mal/L-sulf/L-lact_DH-like_ah"/>
</dbReference>
<dbReference type="Proteomes" id="UP001551584">
    <property type="component" value="Unassembled WGS sequence"/>
</dbReference>
<organism evidence="3 4">
    <name type="scientific">Streptomyces chilikensis</name>
    <dbReference type="NCBI Taxonomy" id="1194079"/>
    <lineage>
        <taxon>Bacteria</taxon>
        <taxon>Bacillati</taxon>
        <taxon>Actinomycetota</taxon>
        <taxon>Actinomycetes</taxon>
        <taxon>Kitasatosporales</taxon>
        <taxon>Streptomycetaceae</taxon>
        <taxon>Streptomyces</taxon>
    </lineage>
</organism>
<dbReference type="Pfam" id="PF02615">
    <property type="entry name" value="Ldh_2"/>
    <property type="match status" value="1"/>
</dbReference>
<evidence type="ECO:0000256" key="1">
    <source>
        <dbReference type="ARBA" id="ARBA00006056"/>
    </source>
</evidence>
<dbReference type="PANTHER" id="PTHR11091">
    <property type="entry name" value="OXIDOREDUCTASE-RELATED"/>
    <property type="match status" value="1"/>
</dbReference>
<dbReference type="InterPro" id="IPR036111">
    <property type="entry name" value="Mal/L-sulfo/L-lacto_DH-like_sf"/>
</dbReference>
<gene>
    <name evidence="3" type="ORF">AB0D95_05160</name>
</gene>
<dbReference type="Gene3D" id="1.10.1530.10">
    <property type="match status" value="1"/>
</dbReference>
<dbReference type="SUPFAM" id="SSF89733">
    <property type="entry name" value="L-sulfolactate dehydrogenase-like"/>
    <property type="match status" value="1"/>
</dbReference>
<protein>
    <submittedName>
        <fullName evidence="3">Ldh family oxidoreductase</fullName>
    </submittedName>
</protein>
<comment type="similarity">
    <text evidence="1">Belongs to the LDH2/MDH2 oxidoreductase family.</text>
</comment>
<dbReference type="EMBL" id="JBEZNA010000007">
    <property type="protein sequence ID" value="MEU9576658.1"/>
    <property type="molecule type" value="Genomic_DNA"/>
</dbReference>
<evidence type="ECO:0000313" key="3">
    <source>
        <dbReference type="EMBL" id="MEU9576658.1"/>
    </source>
</evidence>
<evidence type="ECO:0000256" key="2">
    <source>
        <dbReference type="ARBA" id="ARBA00023002"/>
    </source>
</evidence>
<dbReference type="InterPro" id="IPR003767">
    <property type="entry name" value="Malate/L-lactate_DH-like"/>
</dbReference>